<dbReference type="Proteomes" id="UP000192596">
    <property type="component" value="Unassembled WGS sequence"/>
</dbReference>
<feature type="region of interest" description="Disordered" evidence="1">
    <location>
        <begin position="409"/>
        <end position="433"/>
    </location>
</feature>
<feature type="compositionally biased region" description="Basic residues" evidence="1">
    <location>
        <begin position="422"/>
        <end position="433"/>
    </location>
</feature>
<feature type="compositionally biased region" description="Pro residues" evidence="1">
    <location>
        <begin position="288"/>
        <end position="298"/>
    </location>
</feature>
<comment type="caution">
    <text evidence="2">The sequence shown here is derived from an EMBL/GenBank/DDBJ whole genome shotgun (WGS) entry which is preliminary data.</text>
</comment>
<feature type="region of interest" description="Disordered" evidence="1">
    <location>
        <begin position="194"/>
        <end position="266"/>
    </location>
</feature>
<feature type="compositionally biased region" description="Basic residues" evidence="1">
    <location>
        <begin position="255"/>
        <end position="266"/>
    </location>
</feature>
<dbReference type="AlphaFoldDB" id="A0A1V8TTT8"/>
<reference evidence="3" key="1">
    <citation type="submission" date="2017-03" db="EMBL/GenBank/DDBJ databases">
        <title>Genomes of endolithic fungi from Antarctica.</title>
        <authorList>
            <person name="Coleine C."/>
            <person name="Masonjones S."/>
            <person name="Stajich J.E."/>
        </authorList>
    </citation>
    <scope>NUCLEOTIDE SEQUENCE [LARGE SCALE GENOMIC DNA]</scope>
    <source>
        <strain evidence="3">CCFEE 5527</strain>
    </source>
</reference>
<dbReference type="EMBL" id="NAJO01000001">
    <property type="protein sequence ID" value="OQO14748.1"/>
    <property type="molecule type" value="Genomic_DNA"/>
</dbReference>
<evidence type="ECO:0000256" key="1">
    <source>
        <dbReference type="SAM" id="MobiDB-lite"/>
    </source>
</evidence>
<organism evidence="2 3">
    <name type="scientific">Cryoendolithus antarcticus</name>
    <dbReference type="NCBI Taxonomy" id="1507870"/>
    <lineage>
        <taxon>Eukaryota</taxon>
        <taxon>Fungi</taxon>
        <taxon>Dikarya</taxon>
        <taxon>Ascomycota</taxon>
        <taxon>Pezizomycotina</taxon>
        <taxon>Dothideomycetes</taxon>
        <taxon>Dothideomycetidae</taxon>
        <taxon>Cladosporiales</taxon>
        <taxon>Cladosporiaceae</taxon>
        <taxon>Cryoendolithus</taxon>
    </lineage>
</organism>
<sequence length="433" mass="47439">MAFYPAHPNAALNMALHSYPAHPSDAIRIRTIAEMMADLKEQDTDEGFEEYLRHTAKMPALPMPGITRQGTMEADMMFRRGEKYRPLRPYDREETLRMFAGVMTKGPEARSTNARRDSAVAVAEQALKRKASEVIDLTETDGSEEEGRGWSALGSKRVRIEGSTEDPKEVERTNKEKLDDFIALMEREVIDLTTDEPADNAIPASGSEPADLSDEDEDLYSVTPKFAYPKLPSEIPPLNLPAPQISTTHETPAPRPKKTPTPRLKKSWMGALTQLDLQMGVKAAPAPAAAPTPAPLPVANPSAEEELSDLDLDPDLVAEMQAAFEEPEEGAVATPLATEAISTVEALVMAGVNASQQGSQKTEKKRNNKKSKDISPEMQAHLDSAVAYQEWFYANQRGVEVGPEPVILPNPELGAPIGGRAKPIKGTKRRRED</sequence>
<dbReference type="InParanoid" id="A0A1V8TTT8"/>
<feature type="region of interest" description="Disordered" evidence="1">
    <location>
        <begin position="283"/>
        <end position="309"/>
    </location>
</feature>
<evidence type="ECO:0000313" key="2">
    <source>
        <dbReference type="EMBL" id="OQO14748.1"/>
    </source>
</evidence>
<proteinExistence type="predicted"/>
<gene>
    <name evidence="2" type="ORF">B0A48_00130</name>
</gene>
<feature type="region of interest" description="Disordered" evidence="1">
    <location>
        <begin position="352"/>
        <end position="378"/>
    </location>
</feature>
<protein>
    <submittedName>
        <fullName evidence="2">Uncharacterized protein</fullName>
    </submittedName>
</protein>
<name>A0A1V8TTT8_9PEZI</name>
<accession>A0A1V8TTT8</accession>
<evidence type="ECO:0000313" key="3">
    <source>
        <dbReference type="Proteomes" id="UP000192596"/>
    </source>
</evidence>
<keyword evidence="3" id="KW-1185">Reference proteome</keyword>